<comment type="caution">
    <text evidence="1">The sequence shown here is derived from an EMBL/GenBank/DDBJ whole genome shotgun (WGS) entry which is preliminary data.</text>
</comment>
<protein>
    <submittedName>
        <fullName evidence="1">Uncharacterized protein</fullName>
    </submittedName>
</protein>
<dbReference type="Proteomes" id="UP000288168">
    <property type="component" value="Unassembled WGS sequence"/>
</dbReference>
<organism evidence="1 2">
    <name type="scientific">Fusarium duplospermum</name>
    <dbReference type="NCBI Taxonomy" id="1325734"/>
    <lineage>
        <taxon>Eukaryota</taxon>
        <taxon>Fungi</taxon>
        <taxon>Dikarya</taxon>
        <taxon>Ascomycota</taxon>
        <taxon>Pezizomycotina</taxon>
        <taxon>Sordariomycetes</taxon>
        <taxon>Hypocreomycetidae</taxon>
        <taxon>Hypocreales</taxon>
        <taxon>Nectriaceae</taxon>
        <taxon>Fusarium</taxon>
        <taxon>Fusarium solani species complex</taxon>
    </lineage>
</organism>
<sequence length="54" mass="5992">MGPTDGPRKGETEKRAIGAWISSRWKRSLIAPPETAKKALPEKPLKKRAIIIVL</sequence>
<accession>A0A428NPB3</accession>
<reference evidence="1 2" key="1">
    <citation type="submission" date="2017-06" db="EMBL/GenBank/DDBJ databases">
        <title>Comparative genomic analysis of Ambrosia Fusariam Clade fungi.</title>
        <authorList>
            <person name="Stajich J.E."/>
            <person name="Carrillo J."/>
            <person name="Kijimoto T."/>
            <person name="Eskalen A."/>
            <person name="O'Donnell K."/>
            <person name="Kasson M."/>
        </authorList>
    </citation>
    <scope>NUCLEOTIDE SEQUENCE [LARGE SCALE GENOMIC DNA]</scope>
    <source>
        <strain evidence="1 2">NRRL62584</strain>
    </source>
</reference>
<dbReference type="AlphaFoldDB" id="A0A428NPB3"/>
<proteinExistence type="predicted"/>
<gene>
    <name evidence="1" type="ORF">CEP54_015407</name>
</gene>
<evidence type="ECO:0000313" key="2">
    <source>
        <dbReference type="Proteomes" id="UP000288168"/>
    </source>
</evidence>
<name>A0A428NPB3_9HYPO</name>
<evidence type="ECO:0000313" key="1">
    <source>
        <dbReference type="EMBL" id="RSL42643.1"/>
    </source>
</evidence>
<dbReference type="EMBL" id="NKCI01000357">
    <property type="protein sequence ID" value="RSL42643.1"/>
    <property type="molecule type" value="Genomic_DNA"/>
</dbReference>
<keyword evidence="2" id="KW-1185">Reference proteome</keyword>